<dbReference type="Gene3D" id="3.40.630.10">
    <property type="entry name" value="Zn peptidases"/>
    <property type="match status" value="1"/>
</dbReference>
<dbReference type="PROSITE" id="PS52035">
    <property type="entry name" value="PEPTIDASE_M14"/>
    <property type="match status" value="1"/>
</dbReference>
<dbReference type="InterPro" id="IPR029062">
    <property type="entry name" value="Class_I_gatase-like"/>
</dbReference>
<evidence type="ECO:0000256" key="1">
    <source>
        <dbReference type="PROSITE-ProRule" id="PRU01379"/>
    </source>
</evidence>
<evidence type="ECO:0000256" key="2">
    <source>
        <dbReference type="SAM" id="MobiDB-lite"/>
    </source>
</evidence>
<dbReference type="SUPFAM" id="SSF53187">
    <property type="entry name" value="Zn-dependent exopeptidases"/>
    <property type="match status" value="1"/>
</dbReference>
<dbReference type="AlphaFoldDB" id="A0A1F6D727"/>
<protein>
    <recommendedName>
        <fullName evidence="3">Peptidase M14 domain-containing protein</fullName>
    </recommendedName>
</protein>
<dbReference type="Proteomes" id="UP000178606">
    <property type="component" value="Unassembled WGS sequence"/>
</dbReference>
<dbReference type="Pfam" id="PF00246">
    <property type="entry name" value="Peptidase_M14"/>
    <property type="match status" value="1"/>
</dbReference>
<reference evidence="4 5" key="1">
    <citation type="journal article" date="2016" name="Nat. Commun.">
        <title>Thousands of microbial genomes shed light on interconnected biogeochemical processes in an aquifer system.</title>
        <authorList>
            <person name="Anantharaman K."/>
            <person name="Brown C.T."/>
            <person name="Hug L.A."/>
            <person name="Sharon I."/>
            <person name="Castelle C.J."/>
            <person name="Probst A.J."/>
            <person name="Thomas B.C."/>
            <person name="Singh A."/>
            <person name="Wilkins M.J."/>
            <person name="Karaoz U."/>
            <person name="Brodie E.L."/>
            <person name="Williams K.H."/>
            <person name="Hubbard S.S."/>
            <person name="Banfield J.F."/>
        </authorList>
    </citation>
    <scope>NUCLEOTIDE SEQUENCE [LARGE SCALE GENOMIC DNA]</scope>
    <source>
        <strain evidence="5">RIFCSPLOWO2_12_FULL_64_10</strain>
    </source>
</reference>
<dbReference type="Gene3D" id="3.40.50.880">
    <property type="match status" value="1"/>
</dbReference>
<dbReference type="GO" id="GO:0008270">
    <property type="term" value="F:zinc ion binding"/>
    <property type="evidence" value="ECO:0007669"/>
    <property type="project" value="InterPro"/>
</dbReference>
<comment type="caution">
    <text evidence="1">Lacks conserved residue(s) required for the propagation of feature annotation.</text>
</comment>
<feature type="region of interest" description="Disordered" evidence="2">
    <location>
        <begin position="728"/>
        <end position="752"/>
    </location>
</feature>
<evidence type="ECO:0000313" key="5">
    <source>
        <dbReference type="Proteomes" id="UP000178606"/>
    </source>
</evidence>
<dbReference type="GO" id="GO:0004181">
    <property type="term" value="F:metallocarboxypeptidase activity"/>
    <property type="evidence" value="ECO:0007669"/>
    <property type="project" value="InterPro"/>
</dbReference>
<accession>A0A1F6D727</accession>
<evidence type="ECO:0000313" key="4">
    <source>
        <dbReference type="EMBL" id="OGG57238.1"/>
    </source>
</evidence>
<comment type="similarity">
    <text evidence="1">Belongs to the peptidase M14 family.</text>
</comment>
<dbReference type="GO" id="GO:0006508">
    <property type="term" value="P:proteolysis"/>
    <property type="evidence" value="ECO:0007669"/>
    <property type="project" value="InterPro"/>
</dbReference>
<dbReference type="InterPro" id="IPR000834">
    <property type="entry name" value="Peptidase_M14"/>
</dbReference>
<gene>
    <name evidence="4" type="ORF">A3F84_13220</name>
</gene>
<sequence>MKISDFYSGGRFDPLIPTPEAFLGYAIGDRLTPSAGIERYLTALAARSGRVRLRPYGTSVEGRRLYCLIVTSPENHRRLETIRAHIRRLADPRKVRDDAEAEALIRATPAITWLAHNVHGGEHSTGESAMVTAYLLAAGQDRTIRHILDESVVVLDPVQNPDGRERSITYFYSAFGIRPNPDPNAAEHQEPWASGRGNHYLFDLNRDWFPVTQPETAGKVEVYLQFLPQVYADLHEMGHEQTYFFPPPAPPSNPHFTALTEKWWRIYGEAVSGALDRAGIPYFTGEIFDAFYPGYGESWPIFHGGIGMTFEQASARGLGIRRTDGTVLTFREAVRHHVIAAMVTCRATAERRRERMRDFYLFHKTAVEEGQSGQDKEALIPPREDPLDGERLVRLLHRQGVEVRVARRGFQVRCRSYRDDRVAERRFPAGTYIVRLDQPRKRLICGILEKETQIDPAFIEEEVQRKRERLPSRIYDTTAWSLPLACGVEVFWSEAFSGVRTEALGPAPRRRRPPRAARVAYLLRYTSNAALACLVELLSEDRRVRVSRKAFRISGEAYGRGTIVLRAGENGEDLRGRLADLGAAHGATFAPVDTSRAEEGIDLGSASVVSVKRPKVAMLYDVPTSSLSYGWSAYLFEQRYRLPFTAVRWGALASGDIRDYNVIVLPDGSKREYQRYFNDDFFRRIRGWVAAGGTLVAAKGAAAFIAESGNGLTGARLITDLRDLQKKDAEDASSEEKGEEKKKGNGKKEVPEEFRPDRVAGAILRVRLDQNHFLSYGYGEGLDAMVASDYVFTPTQKGRAVGAFEEGGRLRVAGFVWEKMLKALPGQAYCWDEPLERGHVICFADDPGFRGYWEGLHRLYFNAILFGPSLAR</sequence>
<comment type="caution">
    <text evidence="4">The sequence shown here is derived from an EMBL/GenBank/DDBJ whole genome shotgun (WGS) entry which is preliminary data.</text>
</comment>
<dbReference type="SUPFAM" id="SSF52317">
    <property type="entry name" value="Class I glutamine amidotransferase-like"/>
    <property type="match status" value="1"/>
</dbReference>
<proteinExistence type="inferred from homology"/>
<dbReference type="EMBL" id="MFKF01000006">
    <property type="protein sequence ID" value="OGG57238.1"/>
    <property type="molecule type" value="Genomic_DNA"/>
</dbReference>
<feature type="domain" description="Peptidase M14" evidence="3">
    <location>
        <begin position="29"/>
        <end position="345"/>
    </location>
</feature>
<name>A0A1F6D727_HANXR</name>
<organism evidence="4 5">
    <name type="scientific">Handelsmanbacteria sp. (strain RIFCSPLOWO2_12_FULL_64_10)</name>
    <dbReference type="NCBI Taxonomy" id="1817868"/>
    <lineage>
        <taxon>Bacteria</taxon>
        <taxon>Candidatus Handelsmaniibacteriota</taxon>
    </lineage>
</organism>
<evidence type="ECO:0000259" key="3">
    <source>
        <dbReference type="PROSITE" id="PS52035"/>
    </source>
</evidence>